<evidence type="ECO:0000256" key="1">
    <source>
        <dbReference type="ARBA" id="ARBA00004442"/>
    </source>
</evidence>
<evidence type="ECO:0000256" key="6">
    <source>
        <dbReference type="ARBA" id="ARBA00023136"/>
    </source>
</evidence>
<evidence type="ECO:0000256" key="5">
    <source>
        <dbReference type="ARBA" id="ARBA00022692"/>
    </source>
</evidence>
<comment type="similarity">
    <text evidence="2">Belongs to the outer membrane factor (OMF) (TC 1.B.17) family.</text>
</comment>
<geneLocation type="plasmid" evidence="9 10">
    <name>pFA5</name>
</geneLocation>
<evidence type="ECO:0000313" key="9">
    <source>
        <dbReference type="EMBL" id="BDD12594.1"/>
    </source>
</evidence>
<evidence type="ECO:0000256" key="8">
    <source>
        <dbReference type="SAM" id="SignalP"/>
    </source>
</evidence>
<evidence type="ECO:0000256" key="4">
    <source>
        <dbReference type="ARBA" id="ARBA00022452"/>
    </source>
</evidence>
<feature type="chain" id="PRO_5043975647" evidence="8">
    <location>
        <begin position="24"/>
        <end position="480"/>
    </location>
</feature>
<dbReference type="PANTHER" id="PTHR30026:SF23">
    <property type="entry name" value="TO APRF-PUTATIVE OUTER MEMBRANE EFFLUX PROTEIN OR SECRETED ALKALINE PHOSPHATASE-RELATED"/>
    <property type="match status" value="1"/>
</dbReference>
<evidence type="ECO:0000256" key="7">
    <source>
        <dbReference type="ARBA" id="ARBA00023237"/>
    </source>
</evidence>
<organism evidence="9 10">
    <name type="scientific">Fulvitalea axinellae</name>
    <dbReference type="NCBI Taxonomy" id="1182444"/>
    <lineage>
        <taxon>Bacteria</taxon>
        <taxon>Pseudomonadati</taxon>
        <taxon>Bacteroidota</taxon>
        <taxon>Cytophagia</taxon>
        <taxon>Cytophagales</taxon>
        <taxon>Persicobacteraceae</taxon>
        <taxon>Fulvitalea</taxon>
    </lineage>
</organism>
<dbReference type="RefSeq" id="WP_338395744.1">
    <property type="nucleotide sequence ID" value="NZ_AP025319.1"/>
</dbReference>
<dbReference type="GO" id="GO:0015288">
    <property type="term" value="F:porin activity"/>
    <property type="evidence" value="ECO:0007669"/>
    <property type="project" value="TreeGrafter"/>
</dbReference>
<gene>
    <name evidence="9" type="ORF">FUAX_50260</name>
</gene>
<keyword evidence="9" id="KW-0614">Plasmid</keyword>
<dbReference type="PANTHER" id="PTHR30026">
    <property type="entry name" value="OUTER MEMBRANE PROTEIN TOLC"/>
    <property type="match status" value="1"/>
</dbReference>
<comment type="subcellular location">
    <subcellularLocation>
        <location evidence="1">Cell outer membrane</location>
    </subcellularLocation>
</comment>
<keyword evidence="6" id="KW-0472">Membrane</keyword>
<protein>
    <submittedName>
        <fullName evidence="9">Transporter</fullName>
    </submittedName>
</protein>
<name>A0AAU9D1U7_9BACT</name>
<feature type="signal peptide" evidence="8">
    <location>
        <begin position="1"/>
        <end position="23"/>
    </location>
</feature>
<sequence length="480" mass="54770">MRAIFRLFLLLVGGFLTFGSALAQDDSGAESKNDDEFTFVDFMKKVKADHPLALVSQGQVELGKAALMKARGGFDPKASFGISQKYFGGQSYYNVLDGGLKVPVWFGAQINAGIEQGEGDYVNPESYTPDAGLYYAEMSIPVGRGLFTDERRTALRKARFYTSYTEEERLALVNNLLYNAGKAYWQWFYAYHALMVREESKSLAENRLEAIRRKVNAGDKPAIDTLKALIQVQSRQMDLEQATADLYEASQYLSTFLWAKGVVPLELGENIKPSGSDEIHGQIAEDETTTDIETLLAEHPELRQKQLELDMLKTDRRLKKEMLKPQLDLKYRLLSEAVEDPENKYDFGFDNYKWGLKFGIPIFLRKERADLRKNRVKIEQAKLKIEDKRVSLLAKARTAWKRSEISARQVGLFSDALDNYRLLMNAELRLYDSGESSLFLVNTRELHYFDARIKLLKTVAENRKSVLAREYSLARLEGVY</sequence>
<dbReference type="GO" id="GO:0009279">
    <property type="term" value="C:cell outer membrane"/>
    <property type="evidence" value="ECO:0007669"/>
    <property type="project" value="UniProtKB-SubCell"/>
</dbReference>
<dbReference type="EMBL" id="AP025319">
    <property type="protein sequence ID" value="BDD12594.1"/>
    <property type="molecule type" value="Genomic_DNA"/>
</dbReference>
<proteinExistence type="inferred from homology"/>
<dbReference type="Proteomes" id="UP001348817">
    <property type="component" value="Plasmid pFA5"/>
</dbReference>
<dbReference type="KEGG" id="fax:FUAX_50260"/>
<dbReference type="AlphaFoldDB" id="A0AAU9D1U7"/>
<evidence type="ECO:0000256" key="3">
    <source>
        <dbReference type="ARBA" id="ARBA00022448"/>
    </source>
</evidence>
<keyword evidence="7" id="KW-0998">Cell outer membrane</keyword>
<dbReference type="SUPFAM" id="SSF56954">
    <property type="entry name" value="Outer membrane efflux proteins (OEP)"/>
    <property type="match status" value="1"/>
</dbReference>
<dbReference type="GO" id="GO:1990281">
    <property type="term" value="C:efflux pump complex"/>
    <property type="evidence" value="ECO:0007669"/>
    <property type="project" value="TreeGrafter"/>
</dbReference>
<dbReference type="InterPro" id="IPR003423">
    <property type="entry name" value="OMP_efflux"/>
</dbReference>
<dbReference type="GO" id="GO:0015562">
    <property type="term" value="F:efflux transmembrane transporter activity"/>
    <property type="evidence" value="ECO:0007669"/>
    <property type="project" value="InterPro"/>
</dbReference>
<keyword evidence="3" id="KW-0813">Transport</keyword>
<dbReference type="Gene3D" id="1.20.1600.10">
    <property type="entry name" value="Outer membrane efflux proteins (OEP)"/>
    <property type="match status" value="1"/>
</dbReference>
<keyword evidence="10" id="KW-1185">Reference proteome</keyword>
<reference evidence="9 10" key="1">
    <citation type="submission" date="2021-12" db="EMBL/GenBank/DDBJ databases">
        <title>Genome sequencing of bacteria with rrn-lacking chromosome and rrn-plasmid.</title>
        <authorList>
            <person name="Anda M."/>
            <person name="Iwasaki W."/>
        </authorList>
    </citation>
    <scope>NUCLEOTIDE SEQUENCE [LARGE SCALE GENOMIC DNA]</scope>
    <source>
        <strain evidence="9 10">DSM 100852</strain>
        <plasmid evidence="9 10">pFA5</plasmid>
    </source>
</reference>
<dbReference type="Pfam" id="PF02321">
    <property type="entry name" value="OEP"/>
    <property type="match status" value="1"/>
</dbReference>
<accession>A0AAU9D1U7</accession>
<keyword evidence="8" id="KW-0732">Signal</keyword>
<evidence type="ECO:0000256" key="2">
    <source>
        <dbReference type="ARBA" id="ARBA00007613"/>
    </source>
</evidence>
<keyword evidence="4" id="KW-1134">Transmembrane beta strand</keyword>
<dbReference type="InterPro" id="IPR051906">
    <property type="entry name" value="TolC-like"/>
</dbReference>
<evidence type="ECO:0000313" key="10">
    <source>
        <dbReference type="Proteomes" id="UP001348817"/>
    </source>
</evidence>
<keyword evidence="5" id="KW-0812">Transmembrane</keyword>